<dbReference type="AlphaFoldDB" id="A0A0A2A2B1"/>
<evidence type="ECO:0000256" key="3">
    <source>
        <dbReference type="ARBA" id="ARBA00022676"/>
    </source>
</evidence>
<dbReference type="FunFam" id="3.90.550.10:FF:000079">
    <property type="entry name" value="Probable glycosyl transferase"/>
    <property type="match status" value="1"/>
</dbReference>
<keyword evidence="7 9" id="KW-0472">Membrane</keyword>
<dbReference type="PANTHER" id="PTHR48090:SF1">
    <property type="entry name" value="PROPHAGE BACTOPRENOL GLUCOSYL TRANSFERASE HOMOLOG"/>
    <property type="match status" value="1"/>
</dbReference>
<evidence type="ECO:0000256" key="6">
    <source>
        <dbReference type="ARBA" id="ARBA00022989"/>
    </source>
</evidence>
<keyword evidence="3" id="KW-0328">Glycosyltransferase</keyword>
<evidence type="ECO:0000259" key="10">
    <source>
        <dbReference type="Pfam" id="PF00535"/>
    </source>
</evidence>
<evidence type="ECO:0000256" key="4">
    <source>
        <dbReference type="ARBA" id="ARBA00022679"/>
    </source>
</evidence>
<accession>A0A0A2A2B1</accession>
<comment type="subcellular location">
    <subcellularLocation>
        <location evidence="1">Cell membrane</location>
        <topology evidence="1">Multi-pass membrane protein</topology>
    </subcellularLocation>
</comment>
<evidence type="ECO:0000256" key="7">
    <source>
        <dbReference type="ARBA" id="ARBA00023136"/>
    </source>
</evidence>
<dbReference type="Proteomes" id="UP000030355">
    <property type="component" value="Unassembled WGS sequence"/>
</dbReference>
<evidence type="ECO:0000256" key="8">
    <source>
        <dbReference type="ARBA" id="ARBA00038152"/>
    </source>
</evidence>
<dbReference type="RefSeq" id="WP_032522352.1">
    <property type="nucleotide sequence ID" value="NZ_CP138977.1"/>
</dbReference>
<gene>
    <name evidence="11" type="ORF">EU95_1207</name>
</gene>
<dbReference type="OrthoDB" id="9807778at2"/>
<name>A0A0A2A2B1_PROMR</name>
<organism evidence="11 12">
    <name type="scientific">Prochlorococcus marinus str. MIT 9201</name>
    <dbReference type="NCBI Taxonomy" id="93057"/>
    <lineage>
        <taxon>Bacteria</taxon>
        <taxon>Bacillati</taxon>
        <taxon>Cyanobacteriota</taxon>
        <taxon>Cyanophyceae</taxon>
        <taxon>Synechococcales</taxon>
        <taxon>Prochlorococcaceae</taxon>
        <taxon>Prochlorococcus</taxon>
    </lineage>
</organism>
<evidence type="ECO:0000313" key="11">
    <source>
        <dbReference type="EMBL" id="KGF95730.1"/>
    </source>
</evidence>
<dbReference type="GO" id="GO:0016757">
    <property type="term" value="F:glycosyltransferase activity"/>
    <property type="evidence" value="ECO:0007669"/>
    <property type="project" value="UniProtKB-KW"/>
</dbReference>
<dbReference type="GO" id="GO:0005886">
    <property type="term" value="C:plasma membrane"/>
    <property type="evidence" value="ECO:0007669"/>
    <property type="project" value="UniProtKB-SubCell"/>
</dbReference>
<proteinExistence type="inferred from homology"/>
<evidence type="ECO:0000313" key="12">
    <source>
        <dbReference type="Proteomes" id="UP000030355"/>
    </source>
</evidence>
<dbReference type="Gene3D" id="3.90.550.10">
    <property type="entry name" value="Spore Coat Polysaccharide Biosynthesis Protein SpsA, Chain A"/>
    <property type="match status" value="1"/>
</dbReference>
<dbReference type="InterPro" id="IPR050256">
    <property type="entry name" value="Glycosyltransferase_2"/>
</dbReference>
<evidence type="ECO:0000256" key="9">
    <source>
        <dbReference type="SAM" id="Phobius"/>
    </source>
</evidence>
<keyword evidence="6 9" id="KW-1133">Transmembrane helix</keyword>
<dbReference type="Pfam" id="PF00535">
    <property type="entry name" value="Glycos_transf_2"/>
    <property type="match status" value="1"/>
</dbReference>
<keyword evidence="2" id="KW-1003">Cell membrane</keyword>
<evidence type="ECO:0000256" key="5">
    <source>
        <dbReference type="ARBA" id="ARBA00022692"/>
    </source>
</evidence>
<keyword evidence="5 9" id="KW-0812">Transmembrane</keyword>
<dbReference type="PANTHER" id="PTHR48090">
    <property type="entry name" value="UNDECAPRENYL-PHOSPHATE 4-DEOXY-4-FORMAMIDO-L-ARABINOSE TRANSFERASE-RELATED"/>
    <property type="match status" value="1"/>
</dbReference>
<dbReference type="CDD" id="cd04187">
    <property type="entry name" value="DPM1_like_bac"/>
    <property type="match status" value="1"/>
</dbReference>
<dbReference type="STRING" id="93057.EU95_1207"/>
<dbReference type="EMBL" id="JNAL01000013">
    <property type="protein sequence ID" value="KGF95730.1"/>
    <property type="molecule type" value="Genomic_DNA"/>
</dbReference>
<evidence type="ECO:0000256" key="1">
    <source>
        <dbReference type="ARBA" id="ARBA00004651"/>
    </source>
</evidence>
<protein>
    <submittedName>
        <fullName evidence="11">Glycosyltransferase</fullName>
    </submittedName>
</protein>
<dbReference type="InterPro" id="IPR029044">
    <property type="entry name" value="Nucleotide-diphossugar_trans"/>
</dbReference>
<feature type="transmembrane region" description="Helical" evidence="9">
    <location>
        <begin position="232"/>
        <end position="253"/>
    </location>
</feature>
<comment type="similarity">
    <text evidence="8">Belongs to the glycosyltransferase 2 family. GtrB subfamily.</text>
</comment>
<dbReference type="eggNOG" id="COG0463">
    <property type="taxonomic scope" value="Bacteria"/>
</dbReference>
<dbReference type="InterPro" id="IPR001173">
    <property type="entry name" value="Glyco_trans_2-like"/>
</dbReference>
<dbReference type="SUPFAM" id="SSF53448">
    <property type="entry name" value="Nucleotide-diphospho-sugar transferases"/>
    <property type="match status" value="1"/>
</dbReference>
<reference evidence="12" key="1">
    <citation type="journal article" date="2014" name="Sci. Data">
        <title>Genomes of diverse isolates of the marine cyanobacterium Prochlorococcus.</title>
        <authorList>
            <person name="Biller S."/>
            <person name="Berube P."/>
            <person name="Thompson J."/>
            <person name="Kelly L."/>
            <person name="Roggensack S."/>
            <person name="Awad L."/>
            <person name="Roache-Johnson K."/>
            <person name="Ding H."/>
            <person name="Giovannoni S.J."/>
            <person name="Moore L.R."/>
            <person name="Chisholm S.W."/>
        </authorList>
    </citation>
    <scope>NUCLEOTIDE SEQUENCE [LARGE SCALE GENOMIC DNA]</scope>
    <source>
        <strain evidence="12">MIT 9201</strain>
    </source>
</reference>
<keyword evidence="4 11" id="KW-0808">Transferase</keyword>
<feature type="domain" description="Glycosyltransferase 2-like" evidence="10">
    <location>
        <begin position="7"/>
        <end position="171"/>
    </location>
</feature>
<comment type="caution">
    <text evidence="11">The sequence shown here is derived from an EMBL/GenBank/DDBJ whole genome shotgun (WGS) entry which is preliminary data.</text>
</comment>
<sequence>MDKKTISWVVPCFNEEKVILETLKRISKVSKKINKYNWELILINDGSTDSTKKTILGIKNYPLKIILLSFSRNFGHQQAVQAGLDNCTGSASVIIDADLQDPPEIAERMIEKWEKGYKVVYGQRTIRRQENIFKKFTAFIFYRLLNFFSGIKIPVDTGDFRLIDRTVIDELQKFSEKGRFMRGLIAWVGFNQISVLYERDPRFAGVTKYSLRKMISFAIEGLTNFSRRPLRLATFMGFFFSSLSFFGIVYVLYIRLLTQNWVAGWAAICMTILLSSGIQLIFIGLLGEYIGNIFFETKNRPLYIVEEKKVLNKK</sequence>
<evidence type="ECO:0000256" key="2">
    <source>
        <dbReference type="ARBA" id="ARBA00022475"/>
    </source>
</evidence>
<feature type="transmembrane region" description="Helical" evidence="9">
    <location>
        <begin position="265"/>
        <end position="290"/>
    </location>
</feature>